<proteinExistence type="predicted"/>
<accession>A0A7W7GAM8</accession>
<dbReference type="Proteomes" id="UP000542210">
    <property type="component" value="Unassembled WGS sequence"/>
</dbReference>
<dbReference type="InterPro" id="IPR000182">
    <property type="entry name" value="GNAT_dom"/>
</dbReference>
<gene>
    <name evidence="3" type="ORF">BJ982_005667</name>
</gene>
<dbReference type="CDD" id="cd04301">
    <property type="entry name" value="NAT_SF"/>
    <property type="match status" value="1"/>
</dbReference>
<sequence length="298" mass="31065">MAGGPMGETIVRVAEDADMPGVREVAAHYEALDGWTDMPDFLDAERAFGTLVVGEVDERIVGIGGVLRRGQISHLSDLYVLPEYQSSGVGSGILGFALPSGTPRVTFSSDDSRALGLYIRQGMRPVCPLMYLTFTPDAATSPGPSGVRAAEGGTDARNGANSVNGAKAGNGYRVREAGAMDARASGGERTGTLSWYADLPGVTLHLTGSGYAFARTTEGDLEVGPVGGETPEDCAAALSAAVAAHPAVEEVQVAVPGVHPLLPRLLDTGWEIDDLDTLMASDPGILRLDRYFPHPDLG</sequence>
<dbReference type="InterPro" id="IPR016181">
    <property type="entry name" value="Acyl_CoA_acyltransferase"/>
</dbReference>
<keyword evidence="3" id="KW-0808">Transferase</keyword>
<evidence type="ECO:0000313" key="3">
    <source>
        <dbReference type="EMBL" id="MBB4704123.1"/>
    </source>
</evidence>
<organism evidence="3 4">
    <name type="scientific">Sphaerisporangium siamense</name>
    <dbReference type="NCBI Taxonomy" id="795645"/>
    <lineage>
        <taxon>Bacteria</taxon>
        <taxon>Bacillati</taxon>
        <taxon>Actinomycetota</taxon>
        <taxon>Actinomycetes</taxon>
        <taxon>Streptosporangiales</taxon>
        <taxon>Streptosporangiaceae</taxon>
        <taxon>Sphaerisporangium</taxon>
    </lineage>
</organism>
<dbReference type="RefSeq" id="WP_184884973.1">
    <property type="nucleotide sequence ID" value="NZ_BOOV01000002.1"/>
</dbReference>
<dbReference type="GO" id="GO:0016747">
    <property type="term" value="F:acyltransferase activity, transferring groups other than amino-acyl groups"/>
    <property type="evidence" value="ECO:0007669"/>
    <property type="project" value="InterPro"/>
</dbReference>
<dbReference type="SUPFAM" id="SSF55729">
    <property type="entry name" value="Acyl-CoA N-acyltransferases (Nat)"/>
    <property type="match status" value="1"/>
</dbReference>
<dbReference type="Pfam" id="PF13508">
    <property type="entry name" value="Acetyltransf_7"/>
    <property type="match status" value="1"/>
</dbReference>
<protein>
    <submittedName>
        <fullName evidence="3">GNAT superfamily N-acetyltransferase</fullName>
    </submittedName>
</protein>
<comment type="caution">
    <text evidence="3">The sequence shown here is derived from an EMBL/GenBank/DDBJ whole genome shotgun (WGS) entry which is preliminary data.</text>
</comment>
<evidence type="ECO:0000313" key="4">
    <source>
        <dbReference type="Proteomes" id="UP000542210"/>
    </source>
</evidence>
<evidence type="ECO:0000259" key="2">
    <source>
        <dbReference type="PROSITE" id="PS51186"/>
    </source>
</evidence>
<dbReference type="EMBL" id="JACHND010000001">
    <property type="protein sequence ID" value="MBB4704123.1"/>
    <property type="molecule type" value="Genomic_DNA"/>
</dbReference>
<name>A0A7W7GAM8_9ACTN</name>
<feature type="domain" description="N-acetyltransferase" evidence="2">
    <location>
        <begin position="9"/>
        <end position="142"/>
    </location>
</feature>
<evidence type="ECO:0000256" key="1">
    <source>
        <dbReference type="SAM" id="MobiDB-lite"/>
    </source>
</evidence>
<dbReference type="Gene3D" id="3.40.630.30">
    <property type="match status" value="1"/>
</dbReference>
<feature type="region of interest" description="Disordered" evidence="1">
    <location>
        <begin position="141"/>
        <end position="164"/>
    </location>
</feature>
<dbReference type="AlphaFoldDB" id="A0A7W7GAM8"/>
<reference evidence="3 4" key="1">
    <citation type="submission" date="2020-08" db="EMBL/GenBank/DDBJ databases">
        <title>Sequencing the genomes of 1000 actinobacteria strains.</title>
        <authorList>
            <person name="Klenk H.-P."/>
        </authorList>
    </citation>
    <scope>NUCLEOTIDE SEQUENCE [LARGE SCALE GENOMIC DNA]</scope>
    <source>
        <strain evidence="3 4">DSM 45784</strain>
    </source>
</reference>
<dbReference type="PROSITE" id="PS51186">
    <property type="entry name" value="GNAT"/>
    <property type="match status" value="1"/>
</dbReference>
<keyword evidence="4" id="KW-1185">Reference proteome</keyword>